<dbReference type="PROSITE" id="PS50002">
    <property type="entry name" value="SH3"/>
    <property type="match status" value="1"/>
</dbReference>
<dbReference type="Proteomes" id="UP001190640">
    <property type="component" value="Chromosome 6"/>
</dbReference>
<dbReference type="GO" id="GO:0035255">
    <property type="term" value="F:ionotropic glutamate receptor binding"/>
    <property type="evidence" value="ECO:0007669"/>
    <property type="project" value="TreeGrafter"/>
</dbReference>
<evidence type="ECO:0000256" key="4">
    <source>
        <dbReference type="ARBA" id="ARBA00004586"/>
    </source>
</evidence>
<keyword evidence="19" id="KW-1185">Reference proteome</keyword>
<evidence type="ECO:0000259" key="15">
    <source>
        <dbReference type="PROSITE" id="PS50002"/>
    </source>
</evidence>
<dbReference type="PANTHER" id="PTHR23119:SF5">
    <property type="entry name" value="DISKS LARGE HOMOLOG 1"/>
    <property type="match status" value="1"/>
</dbReference>
<evidence type="ECO:0000313" key="19">
    <source>
        <dbReference type="Proteomes" id="UP001190640"/>
    </source>
</evidence>
<dbReference type="FunFam" id="2.30.30.40:FF:000058">
    <property type="entry name" value="Disks large homolog 1 isoform X1"/>
    <property type="match status" value="1"/>
</dbReference>
<evidence type="ECO:0000256" key="6">
    <source>
        <dbReference type="ARBA" id="ARBA00022443"/>
    </source>
</evidence>
<dbReference type="InterPro" id="IPR020590">
    <property type="entry name" value="Guanylate_kinase_CS"/>
</dbReference>
<feature type="domain" description="L27" evidence="18">
    <location>
        <begin position="4"/>
        <end position="64"/>
    </location>
</feature>
<dbReference type="SUPFAM" id="SSF50156">
    <property type="entry name" value="PDZ domain-like"/>
    <property type="match status" value="3"/>
</dbReference>
<dbReference type="PROSITE" id="PS51022">
    <property type="entry name" value="L27"/>
    <property type="match status" value="1"/>
</dbReference>
<dbReference type="CDD" id="cd00071">
    <property type="entry name" value="GMPK"/>
    <property type="match status" value="1"/>
</dbReference>
<accession>A0AA97JL10</accession>
<comment type="subcellular location">
    <subcellularLocation>
        <location evidence="2">Apical cell membrane</location>
    </subcellularLocation>
    <subcellularLocation>
        <location evidence="3">Cell junction</location>
    </subcellularLocation>
    <subcellularLocation>
        <location evidence="1">Cell membrane</location>
        <topology evidence="1">Peripheral membrane protein</topology>
    </subcellularLocation>
    <subcellularLocation>
        <location evidence="4">Endoplasmic reticulum membrane</location>
    </subcellularLocation>
</comment>
<dbReference type="AlphaFoldDB" id="A0AA97JL10"/>
<dbReference type="Pfam" id="PF00018">
    <property type="entry name" value="SH3_1"/>
    <property type="match status" value="1"/>
</dbReference>
<dbReference type="PROSITE" id="PS50106">
    <property type="entry name" value="PDZ"/>
    <property type="match status" value="3"/>
</dbReference>
<dbReference type="GO" id="GO:0099072">
    <property type="term" value="P:regulation of postsynaptic membrane neurotransmitter receptor levels"/>
    <property type="evidence" value="ECO:0007669"/>
    <property type="project" value="TreeGrafter"/>
</dbReference>
<keyword evidence="6 13" id="KW-0728">SH3 domain</keyword>
<evidence type="ECO:0000256" key="2">
    <source>
        <dbReference type="ARBA" id="ARBA00004221"/>
    </source>
</evidence>
<name>A0AA97JL10_EUBMA</name>
<dbReference type="FunFam" id="3.40.50.300:FF:001402">
    <property type="entry name" value="Discs, large homolog 3 (Drosophila)"/>
    <property type="match status" value="1"/>
</dbReference>
<evidence type="ECO:0000256" key="8">
    <source>
        <dbReference type="ARBA" id="ARBA00022737"/>
    </source>
</evidence>
<evidence type="ECO:0000256" key="9">
    <source>
        <dbReference type="ARBA" id="ARBA00022824"/>
    </source>
</evidence>
<gene>
    <name evidence="20" type="primary">DLG1</name>
</gene>
<evidence type="ECO:0000256" key="7">
    <source>
        <dbReference type="ARBA" id="ARBA00022475"/>
    </source>
</evidence>
<dbReference type="FunFam" id="2.30.42.10:FF:000049">
    <property type="entry name" value="disks large homolog 1 isoform X1"/>
    <property type="match status" value="1"/>
</dbReference>
<dbReference type="InterPro" id="IPR001452">
    <property type="entry name" value="SH3_domain"/>
</dbReference>
<evidence type="ECO:0000256" key="13">
    <source>
        <dbReference type="PROSITE-ProRule" id="PRU00192"/>
    </source>
</evidence>
<dbReference type="Pfam" id="PF00625">
    <property type="entry name" value="Guanylate_kin"/>
    <property type="match status" value="1"/>
</dbReference>
<dbReference type="CDD" id="cd06723">
    <property type="entry name" value="PDZ1_Dlg1-2-4-like"/>
    <property type="match status" value="1"/>
</dbReference>
<dbReference type="PROSITE" id="PS50052">
    <property type="entry name" value="GUANYLATE_KINASE_2"/>
    <property type="match status" value="1"/>
</dbReference>
<feature type="region of interest" description="Disordered" evidence="14">
    <location>
        <begin position="89"/>
        <end position="121"/>
    </location>
</feature>
<dbReference type="CDD" id="cd11861">
    <property type="entry name" value="SH3_DLG-like"/>
    <property type="match status" value="1"/>
</dbReference>
<evidence type="ECO:0000259" key="16">
    <source>
        <dbReference type="PROSITE" id="PS50052"/>
    </source>
</evidence>
<feature type="domain" description="PDZ" evidence="17">
    <location>
        <begin position="466"/>
        <end position="547"/>
    </location>
</feature>
<dbReference type="SMART" id="SM00228">
    <property type="entry name" value="PDZ"/>
    <property type="match status" value="3"/>
</dbReference>
<evidence type="ECO:0000256" key="3">
    <source>
        <dbReference type="ARBA" id="ARBA00004282"/>
    </source>
</evidence>
<feature type="compositionally biased region" description="Polar residues" evidence="14">
    <location>
        <begin position="89"/>
        <end position="107"/>
    </location>
</feature>
<evidence type="ECO:0000256" key="11">
    <source>
        <dbReference type="ARBA" id="ARBA00023136"/>
    </source>
</evidence>
<dbReference type="InterPro" id="IPR008144">
    <property type="entry name" value="Guanylate_kin-like_dom"/>
</dbReference>
<comment type="similarity">
    <text evidence="5">Belongs to the MAGUK family.</text>
</comment>
<proteinExistence type="inferred from homology"/>
<feature type="region of interest" description="Disordered" evidence="14">
    <location>
        <begin position="690"/>
        <end position="720"/>
    </location>
</feature>
<protein>
    <recommendedName>
        <fullName evidence="12">Disks large homolog 1</fullName>
    </recommendedName>
</protein>
<dbReference type="PROSITE" id="PS00856">
    <property type="entry name" value="GUANYLATE_KINASE_1"/>
    <property type="match status" value="1"/>
</dbReference>
<dbReference type="Gene3D" id="3.40.50.300">
    <property type="entry name" value="P-loop containing nucleotide triphosphate hydrolases"/>
    <property type="match status" value="1"/>
</dbReference>
<dbReference type="InterPro" id="IPR019583">
    <property type="entry name" value="DLG1-4_PDZ_assoc"/>
</dbReference>
<dbReference type="GO" id="GO:0005789">
    <property type="term" value="C:endoplasmic reticulum membrane"/>
    <property type="evidence" value="ECO:0007669"/>
    <property type="project" value="UniProtKB-SubCell"/>
</dbReference>
<dbReference type="GO" id="GO:0031594">
    <property type="term" value="C:neuromuscular junction"/>
    <property type="evidence" value="ECO:0007669"/>
    <property type="project" value="InterPro"/>
</dbReference>
<dbReference type="CTD" id="1739"/>
<dbReference type="SMART" id="SM00326">
    <property type="entry name" value="SH3"/>
    <property type="match status" value="1"/>
</dbReference>
<evidence type="ECO:0000256" key="5">
    <source>
        <dbReference type="ARBA" id="ARBA00007014"/>
    </source>
</evidence>
<evidence type="ECO:0000259" key="18">
    <source>
        <dbReference type="PROSITE" id="PS51022"/>
    </source>
</evidence>
<organism evidence="19 20">
    <name type="scientific">Eublepharis macularius</name>
    <name type="common">Leopard gecko</name>
    <name type="synonym">Cyrtodactylus macularius</name>
    <dbReference type="NCBI Taxonomy" id="481883"/>
    <lineage>
        <taxon>Eukaryota</taxon>
        <taxon>Metazoa</taxon>
        <taxon>Chordata</taxon>
        <taxon>Craniata</taxon>
        <taxon>Vertebrata</taxon>
        <taxon>Euteleostomi</taxon>
        <taxon>Lepidosauria</taxon>
        <taxon>Squamata</taxon>
        <taxon>Bifurcata</taxon>
        <taxon>Gekkota</taxon>
        <taxon>Eublepharidae</taxon>
        <taxon>Eublepharinae</taxon>
        <taxon>Eublepharis</taxon>
    </lineage>
</organism>
<dbReference type="InterPro" id="IPR001478">
    <property type="entry name" value="PDZ"/>
</dbReference>
<dbReference type="GO" id="GO:0043005">
    <property type="term" value="C:neuron projection"/>
    <property type="evidence" value="ECO:0007669"/>
    <property type="project" value="InterPro"/>
</dbReference>
<dbReference type="Pfam" id="PF09058">
    <property type="entry name" value="L27_1"/>
    <property type="match status" value="1"/>
</dbReference>
<dbReference type="GO" id="GO:0098609">
    <property type="term" value="P:cell-cell adhesion"/>
    <property type="evidence" value="ECO:0007669"/>
    <property type="project" value="TreeGrafter"/>
</dbReference>
<dbReference type="GO" id="GO:0016323">
    <property type="term" value="C:basolateral plasma membrane"/>
    <property type="evidence" value="ECO:0007669"/>
    <property type="project" value="TreeGrafter"/>
</dbReference>
<dbReference type="FunFam" id="2.30.30.40:FF:000008">
    <property type="entry name" value="Disks large homolog 1 isoform 2"/>
    <property type="match status" value="1"/>
</dbReference>
<keyword evidence="8" id="KW-0677">Repeat</keyword>
<dbReference type="Gene3D" id="1.10.287.470">
    <property type="entry name" value="Helix hairpin bin"/>
    <property type="match status" value="1"/>
</dbReference>
<feature type="domain" description="PDZ" evidence="17">
    <location>
        <begin position="221"/>
        <end position="308"/>
    </location>
</feature>
<feature type="domain" description="PDZ" evidence="17">
    <location>
        <begin position="316"/>
        <end position="404"/>
    </location>
</feature>
<dbReference type="GO" id="GO:0045197">
    <property type="term" value="P:establishment or maintenance of epithelial cell apical/basal polarity"/>
    <property type="evidence" value="ECO:0007669"/>
    <property type="project" value="TreeGrafter"/>
</dbReference>
<dbReference type="InterPro" id="IPR016313">
    <property type="entry name" value="DLG1-like"/>
</dbReference>
<dbReference type="FunFam" id="2.30.42.10:FF:000001">
    <property type="entry name" value="Disks large homolog 1 isoform 2"/>
    <property type="match status" value="1"/>
</dbReference>
<dbReference type="FunFam" id="3.30.63.10:FF:000001">
    <property type="entry name" value="Disks large homolog 1 isoform 2"/>
    <property type="match status" value="1"/>
</dbReference>
<dbReference type="FunFam" id="2.30.42.10:FF:000002">
    <property type="entry name" value="Disks large homolog 4 isoform 2"/>
    <property type="match status" value="1"/>
</dbReference>
<keyword evidence="10" id="KW-0965">Cell junction</keyword>
<evidence type="ECO:0000256" key="14">
    <source>
        <dbReference type="SAM" id="MobiDB-lite"/>
    </source>
</evidence>
<dbReference type="GeneID" id="129332146"/>
<dbReference type="GO" id="GO:0097120">
    <property type="term" value="P:receptor localization to synapse"/>
    <property type="evidence" value="ECO:0007669"/>
    <property type="project" value="TreeGrafter"/>
</dbReference>
<evidence type="ECO:0000256" key="1">
    <source>
        <dbReference type="ARBA" id="ARBA00004202"/>
    </source>
</evidence>
<dbReference type="GO" id="GO:0098839">
    <property type="term" value="C:postsynaptic density membrane"/>
    <property type="evidence" value="ECO:0007669"/>
    <property type="project" value="TreeGrafter"/>
</dbReference>
<dbReference type="SUPFAM" id="SSF52540">
    <property type="entry name" value="P-loop containing nucleoside triphosphate hydrolases"/>
    <property type="match status" value="1"/>
</dbReference>
<dbReference type="SMART" id="SM01277">
    <property type="entry name" value="MAGUK_N_PEST"/>
    <property type="match status" value="1"/>
</dbReference>
<dbReference type="Pfam" id="PF00595">
    <property type="entry name" value="PDZ"/>
    <property type="match status" value="3"/>
</dbReference>
<dbReference type="GO" id="GO:0019901">
    <property type="term" value="F:protein kinase binding"/>
    <property type="evidence" value="ECO:0007669"/>
    <property type="project" value="TreeGrafter"/>
</dbReference>
<dbReference type="Pfam" id="PF10600">
    <property type="entry name" value="PDZ_assoc"/>
    <property type="match status" value="1"/>
</dbReference>
<feature type="domain" description="Guanylate kinase-like" evidence="16">
    <location>
        <begin position="736"/>
        <end position="911"/>
    </location>
</feature>
<sequence>MPVRKQDARRALCLLEELRARLGQAEDRQLRGSVERVIGVFQSGLFQALLDIQEFYEVTLLGNPKSIDHSKPTDLVQPVSTWDFSSLPSSAVTSETLPSSLSPATEESPSRDDDPPPLEHSCLQASNEVTVPELVHVSQKNLSQVENVHGFVSHSRISPVKTTEAAPLSPPIVSVLPVPAEATFIPSSISQANPPPLVINTEAPETPTYVNGTDAEYEYEEITLERGNSGLGFSIAGGTDNPHIGDDSSIFITKIIPGGAAAQDGRLRVNDCILRVNEVDVRDVTHSKAVEALKEAGSMVRLYVKRRKQVTEKIMEIKLVKGPKAGLGFSIAGGVGNQHIPGDNSIYVTKIIEGGAAHKDGRLQIGDKLLAVNSVCLEEVTHEEAVAALKNTSDCVYLRVAKPTSMFMNDTYTPPDVTNSYPLPIDNHISPSTYVGQSLSPASSGRYSPVPKGMLGDDEITREPRKVVLHRGSTGLGFNIVGGEDGEGIFVSFILAGGPADLSGELRKGDRIISVNGMDLKAATHEEAAAALKNAGQAVTIVAQYRPEEYSRFEAKIHDLREQMMNSSISSGSGSLRTSQKRSLYVRALFDYDKTKDSGLPSQGLNFRFGDILHVLNASDDEWWQARLVMPGGESDEVGVIPSKRRVEKKERARLKTVKFNSKTRGDKGSFNDKRKKNLFSRKFPFYKNKEQSEQETSDADQHVTSNASDSESSYRGQEECVLSYEPVTQQEVSYTRPVIVLGPMKDRINDDLISEFPDKFGSCVPHTTRPKRDYEVDGRDYHFVMSREQMEKDIQDHRFIEAGQYNNHLYGTSVQSVREVAEKGKHCILDVSGNAIKRLQVAQLHPISIYIRPKSMENIMEMNKRLTEEQARKTFERAMKLEQEFTEHFTATVQGDTLEEIYSQVKQIIEEHSGPSIWVPAKEKL</sequence>
<dbReference type="Gene3D" id="2.30.42.10">
    <property type="match status" value="3"/>
</dbReference>
<dbReference type="SMART" id="SM00072">
    <property type="entry name" value="GuKc"/>
    <property type="match status" value="1"/>
</dbReference>
<keyword evidence="11" id="KW-0472">Membrane</keyword>
<dbReference type="CDD" id="cd06795">
    <property type="entry name" value="PDZ3_Dlg1-2-4-like"/>
    <property type="match status" value="1"/>
</dbReference>
<dbReference type="InterPro" id="IPR027417">
    <property type="entry name" value="P-loop_NTPase"/>
</dbReference>
<dbReference type="GO" id="GO:0043113">
    <property type="term" value="P:receptor clustering"/>
    <property type="evidence" value="ECO:0007669"/>
    <property type="project" value="TreeGrafter"/>
</dbReference>
<evidence type="ECO:0000256" key="12">
    <source>
        <dbReference type="ARBA" id="ARBA00044189"/>
    </source>
</evidence>
<dbReference type="InterPro" id="IPR004172">
    <property type="entry name" value="L27_dom"/>
</dbReference>
<dbReference type="InterPro" id="IPR019590">
    <property type="entry name" value="DLG1_PEST_dom"/>
</dbReference>
<dbReference type="InterPro" id="IPR008145">
    <property type="entry name" value="GK/Ca_channel_bsu"/>
</dbReference>
<dbReference type="SUPFAM" id="SSF50044">
    <property type="entry name" value="SH3-domain"/>
    <property type="match status" value="1"/>
</dbReference>
<keyword evidence="9" id="KW-0256">Endoplasmic reticulum</keyword>
<dbReference type="CDD" id="cd06724">
    <property type="entry name" value="PDZ2_Dlg1-2-4-like"/>
    <property type="match status" value="1"/>
</dbReference>
<dbReference type="PANTHER" id="PTHR23119">
    <property type="entry name" value="DISCS LARGE"/>
    <property type="match status" value="1"/>
</dbReference>
<evidence type="ECO:0000313" key="20">
    <source>
        <dbReference type="RefSeq" id="XP_054838992.1"/>
    </source>
</evidence>
<dbReference type="InterPro" id="IPR036892">
    <property type="entry name" value="L27_dom_sf"/>
</dbReference>
<dbReference type="RefSeq" id="XP_054838992.1">
    <property type="nucleotide sequence ID" value="XM_054983017.1"/>
</dbReference>
<dbReference type="InterPro" id="IPR036034">
    <property type="entry name" value="PDZ_sf"/>
</dbReference>
<dbReference type="InterPro" id="IPR036028">
    <property type="entry name" value="SH3-like_dom_sf"/>
</dbReference>
<dbReference type="GO" id="GO:0016324">
    <property type="term" value="C:apical plasma membrane"/>
    <property type="evidence" value="ECO:0007669"/>
    <property type="project" value="UniProtKB-SubCell"/>
</dbReference>
<evidence type="ECO:0000256" key="10">
    <source>
        <dbReference type="ARBA" id="ARBA00022949"/>
    </source>
</evidence>
<keyword evidence="7" id="KW-1003">Cell membrane</keyword>
<dbReference type="PIRSF" id="PIRSF001741">
    <property type="entry name" value="MAGUK_DLGH"/>
    <property type="match status" value="1"/>
</dbReference>
<dbReference type="SMART" id="SM00569">
    <property type="entry name" value="L27"/>
    <property type="match status" value="1"/>
</dbReference>
<feature type="domain" description="SH3" evidence="15">
    <location>
        <begin position="581"/>
        <end position="651"/>
    </location>
</feature>
<dbReference type="GO" id="GO:0070161">
    <property type="term" value="C:anchoring junction"/>
    <property type="evidence" value="ECO:0007669"/>
    <property type="project" value="UniProtKB-SubCell"/>
</dbReference>
<dbReference type="GO" id="GO:0007268">
    <property type="term" value="P:chemical synaptic transmission"/>
    <property type="evidence" value="ECO:0007669"/>
    <property type="project" value="InterPro"/>
</dbReference>
<dbReference type="InterPro" id="IPR050614">
    <property type="entry name" value="Synaptic_Scaffolding_LAP-MAGUK"/>
</dbReference>
<dbReference type="InterPro" id="IPR015143">
    <property type="entry name" value="L27_1"/>
</dbReference>
<dbReference type="Gene3D" id="3.30.63.10">
    <property type="entry name" value="Guanylate Kinase phosphate binding domain"/>
    <property type="match status" value="1"/>
</dbReference>
<reference evidence="20" key="1">
    <citation type="submission" date="2025-08" db="UniProtKB">
        <authorList>
            <consortium name="RefSeq"/>
        </authorList>
    </citation>
    <scope>IDENTIFICATION</scope>
    <source>
        <tissue evidence="20">Blood</tissue>
    </source>
</reference>
<evidence type="ECO:0000259" key="17">
    <source>
        <dbReference type="PROSITE" id="PS50106"/>
    </source>
</evidence>
<dbReference type="Pfam" id="PF10608">
    <property type="entry name" value="MAGUK_N_PEST"/>
    <property type="match status" value="1"/>
</dbReference>
<feature type="compositionally biased region" description="Polar residues" evidence="14">
    <location>
        <begin position="703"/>
        <end position="716"/>
    </location>
</feature>
<dbReference type="Gene3D" id="2.30.30.40">
    <property type="entry name" value="SH3 Domains"/>
    <property type="match status" value="2"/>
</dbReference>
<dbReference type="SUPFAM" id="SSF101288">
    <property type="entry name" value="L27 domain"/>
    <property type="match status" value="1"/>
</dbReference>